<reference evidence="1 2" key="1">
    <citation type="submission" date="2019-11" db="EMBL/GenBank/DDBJ databases">
        <title>Comparative genomics of hydrocarbon-degrading Desulfosarcina strains.</title>
        <authorList>
            <person name="Watanabe M."/>
            <person name="Kojima H."/>
            <person name="Fukui M."/>
        </authorList>
    </citation>
    <scope>NUCLEOTIDE SEQUENCE [LARGE SCALE GENOMIC DNA]</scope>
    <source>
        <strain evidence="1 2">PP31</strain>
    </source>
</reference>
<dbReference type="EMBL" id="AP021875">
    <property type="protein sequence ID" value="BBO75530.1"/>
    <property type="molecule type" value="Genomic_DNA"/>
</dbReference>
<protein>
    <submittedName>
        <fullName evidence="1">Uncharacterized protein</fullName>
    </submittedName>
</protein>
<keyword evidence="2" id="KW-1185">Reference proteome</keyword>
<gene>
    <name evidence="1" type="ORF">DSCW_29470</name>
</gene>
<organism evidence="1 2">
    <name type="scientific">Desulfosarcina widdelii</name>
    <dbReference type="NCBI Taxonomy" id="947919"/>
    <lineage>
        <taxon>Bacteria</taxon>
        <taxon>Pseudomonadati</taxon>
        <taxon>Thermodesulfobacteriota</taxon>
        <taxon>Desulfobacteria</taxon>
        <taxon>Desulfobacterales</taxon>
        <taxon>Desulfosarcinaceae</taxon>
        <taxon>Desulfosarcina</taxon>
    </lineage>
</organism>
<dbReference type="Proteomes" id="UP000427769">
    <property type="component" value="Chromosome"/>
</dbReference>
<evidence type="ECO:0000313" key="2">
    <source>
        <dbReference type="Proteomes" id="UP000427769"/>
    </source>
</evidence>
<dbReference type="KEGG" id="dwd:DSCW_29470"/>
<sequence length="86" mass="9982">MISEDNKFTLETLGRIDYNLITRKAHLDVFPFITPDAIFQANRSIAFVRFSQKRDNLIVTHTDFQLVIIFCGYLAAANEQQDCRQN</sequence>
<dbReference type="AlphaFoldDB" id="A0A5K7Z4B1"/>
<proteinExistence type="predicted"/>
<evidence type="ECO:0000313" key="1">
    <source>
        <dbReference type="EMBL" id="BBO75530.1"/>
    </source>
</evidence>
<name>A0A5K7Z4B1_9BACT</name>
<accession>A0A5K7Z4B1</accession>